<keyword evidence="12" id="KW-0325">Glycoprotein</keyword>
<evidence type="ECO:0000256" key="14">
    <source>
        <dbReference type="PROSITE-ProRule" id="PRU01240"/>
    </source>
</evidence>
<keyword evidence="10 16" id="KW-0472">Membrane</keyword>
<keyword evidence="9 16" id="KW-1133">Transmembrane helix</keyword>
<dbReference type="CDD" id="cd04059">
    <property type="entry name" value="Peptidases_S8_Protein_convertases_Kexins_Furin-like"/>
    <property type="match status" value="1"/>
</dbReference>
<evidence type="ECO:0000259" key="18">
    <source>
        <dbReference type="PROSITE" id="PS51829"/>
    </source>
</evidence>
<feature type="compositionally biased region" description="Polar residues" evidence="15">
    <location>
        <begin position="635"/>
        <end position="644"/>
    </location>
</feature>
<dbReference type="InterPro" id="IPR002884">
    <property type="entry name" value="P_dom"/>
</dbReference>
<dbReference type="PROSITE" id="PS00138">
    <property type="entry name" value="SUBTILASE_SER"/>
    <property type="match status" value="1"/>
</dbReference>
<dbReference type="GO" id="GO:0004252">
    <property type="term" value="F:serine-type endopeptidase activity"/>
    <property type="evidence" value="ECO:0007669"/>
    <property type="project" value="UniProtKB-UniRule"/>
</dbReference>
<comment type="similarity">
    <text evidence="2">Belongs to the peptidase S8 family. Furin subfamily.</text>
</comment>
<feature type="region of interest" description="Disordered" evidence="15">
    <location>
        <begin position="625"/>
        <end position="728"/>
    </location>
</feature>
<keyword evidence="6 14" id="KW-0378">Hydrolase</keyword>
<feature type="region of interest" description="Disordered" evidence="15">
    <location>
        <begin position="761"/>
        <end position="810"/>
    </location>
</feature>
<keyword evidence="7 14" id="KW-0720">Serine protease</keyword>
<comment type="caution">
    <text evidence="19">The sequence shown here is derived from an EMBL/GenBank/DDBJ whole genome shotgun (WGS) entry which is preliminary data.</text>
</comment>
<evidence type="ECO:0000256" key="17">
    <source>
        <dbReference type="SAM" id="SignalP"/>
    </source>
</evidence>
<keyword evidence="5 17" id="KW-0732">Signal</keyword>
<dbReference type="InterPro" id="IPR000209">
    <property type="entry name" value="Peptidase_S8/S53_dom"/>
</dbReference>
<dbReference type="SUPFAM" id="SSF52743">
    <property type="entry name" value="Subtilisin-like"/>
    <property type="match status" value="1"/>
</dbReference>
<evidence type="ECO:0000313" key="19">
    <source>
        <dbReference type="EMBL" id="ORX51333.1"/>
    </source>
</evidence>
<dbReference type="FunFam" id="3.40.50.200:FF:000005">
    <property type="entry name" value="Proprotein convertase subtilisin/kexin type 7"/>
    <property type="match status" value="1"/>
</dbReference>
<dbReference type="SUPFAM" id="SSF49785">
    <property type="entry name" value="Galactose-binding domain-like"/>
    <property type="match status" value="1"/>
</dbReference>
<dbReference type="GO" id="GO:0007323">
    <property type="term" value="P:peptide pheromone maturation"/>
    <property type="evidence" value="ECO:0007669"/>
    <property type="project" value="UniProtKB-ARBA"/>
</dbReference>
<accession>A0A1X2GDK8</accession>
<evidence type="ECO:0000256" key="3">
    <source>
        <dbReference type="ARBA" id="ARBA00022670"/>
    </source>
</evidence>
<keyword evidence="8" id="KW-0106">Calcium</keyword>
<dbReference type="GO" id="GO:0005802">
    <property type="term" value="C:trans-Golgi network"/>
    <property type="evidence" value="ECO:0007669"/>
    <property type="project" value="TreeGrafter"/>
</dbReference>
<name>A0A1X2GDK8_9FUNG</name>
<dbReference type="PANTHER" id="PTHR42884:SF14">
    <property type="entry name" value="NEUROENDOCRINE CONVERTASE 1"/>
    <property type="match status" value="1"/>
</dbReference>
<evidence type="ECO:0000256" key="15">
    <source>
        <dbReference type="SAM" id="MobiDB-lite"/>
    </source>
</evidence>
<dbReference type="FunFam" id="2.60.120.260:FF:000026">
    <property type="entry name" value="proprotein convertase subtilisin/kexin type 7"/>
    <property type="match status" value="1"/>
</dbReference>
<keyword evidence="11" id="KW-0865">Zymogen</keyword>
<proteinExistence type="inferred from homology"/>
<dbReference type="PROSITE" id="PS51829">
    <property type="entry name" value="P_HOMO_B"/>
    <property type="match status" value="1"/>
</dbReference>
<evidence type="ECO:0000256" key="7">
    <source>
        <dbReference type="ARBA" id="ARBA00022825"/>
    </source>
</evidence>
<dbReference type="PANTHER" id="PTHR42884">
    <property type="entry name" value="PROPROTEIN CONVERTASE SUBTILISIN/KEXIN-RELATED"/>
    <property type="match status" value="1"/>
</dbReference>
<dbReference type="InterPro" id="IPR023828">
    <property type="entry name" value="Peptidase_S8_Ser-AS"/>
</dbReference>
<dbReference type="STRING" id="101127.A0A1X2GDK8"/>
<evidence type="ECO:0000313" key="20">
    <source>
        <dbReference type="Proteomes" id="UP000242146"/>
    </source>
</evidence>
<dbReference type="EMBL" id="MCGT01000021">
    <property type="protein sequence ID" value="ORX51333.1"/>
    <property type="molecule type" value="Genomic_DNA"/>
</dbReference>
<dbReference type="OrthoDB" id="300641at2759"/>
<feature type="active site" description="Charge relay system" evidence="13 14">
    <location>
        <position position="232"/>
    </location>
</feature>
<protein>
    <recommendedName>
        <fullName evidence="18">P/Homo B domain-containing protein</fullName>
    </recommendedName>
</protein>
<evidence type="ECO:0000256" key="1">
    <source>
        <dbReference type="ARBA" id="ARBA00004370"/>
    </source>
</evidence>
<reference evidence="19 20" key="1">
    <citation type="submission" date="2016-07" db="EMBL/GenBank/DDBJ databases">
        <title>Pervasive Adenine N6-methylation of Active Genes in Fungi.</title>
        <authorList>
            <consortium name="DOE Joint Genome Institute"/>
            <person name="Mondo S.J."/>
            <person name="Dannebaum R.O."/>
            <person name="Kuo R.C."/>
            <person name="Labutti K."/>
            <person name="Haridas S."/>
            <person name="Kuo A."/>
            <person name="Salamov A."/>
            <person name="Ahrendt S.R."/>
            <person name="Lipzen A."/>
            <person name="Sullivan W."/>
            <person name="Andreopoulos W.B."/>
            <person name="Clum A."/>
            <person name="Lindquist E."/>
            <person name="Daum C."/>
            <person name="Ramamoorthy G.K."/>
            <person name="Gryganskyi A."/>
            <person name="Culley D."/>
            <person name="Magnuson J.K."/>
            <person name="James T.Y."/>
            <person name="O'Malley M.A."/>
            <person name="Stajich J.E."/>
            <person name="Spatafora J.W."/>
            <person name="Visel A."/>
            <person name="Grigoriev I.V."/>
        </authorList>
    </citation>
    <scope>NUCLEOTIDE SEQUENCE [LARGE SCALE GENOMIC DNA]</scope>
    <source>
        <strain evidence="19 20">NRRL 3301</strain>
    </source>
</reference>
<dbReference type="GO" id="GO:0016485">
    <property type="term" value="P:protein processing"/>
    <property type="evidence" value="ECO:0007669"/>
    <property type="project" value="TreeGrafter"/>
</dbReference>
<feature type="transmembrane region" description="Helical" evidence="16">
    <location>
        <begin position="733"/>
        <end position="752"/>
    </location>
</feature>
<dbReference type="Gene3D" id="2.60.120.260">
    <property type="entry name" value="Galactose-binding domain-like"/>
    <property type="match status" value="1"/>
</dbReference>
<keyword evidence="4 16" id="KW-0812">Transmembrane</keyword>
<dbReference type="InterPro" id="IPR015500">
    <property type="entry name" value="Peptidase_S8_subtilisin-rel"/>
</dbReference>
<keyword evidence="3 14" id="KW-0645">Protease</keyword>
<dbReference type="Pfam" id="PF01483">
    <property type="entry name" value="P_proprotein"/>
    <property type="match status" value="1"/>
</dbReference>
<dbReference type="PROSITE" id="PS51892">
    <property type="entry name" value="SUBTILASE"/>
    <property type="match status" value="1"/>
</dbReference>
<dbReference type="GO" id="GO:0000139">
    <property type="term" value="C:Golgi membrane"/>
    <property type="evidence" value="ECO:0007669"/>
    <property type="project" value="TreeGrafter"/>
</dbReference>
<dbReference type="Pfam" id="PF00082">
    <property type="entry name" value="Peptidase_S8"/>
    <property type="match status" value="1"/>
</dbReference>
<dbReference type="AlphaFoldDB" id="A0A1X2GDK8"/>
<dbReference type="PROSITE" id="PS00137">
    <property type="entry name" value="SUBTILASE_HIS"/>
    <property type="match status" value="1"/>
</dbReference>
<gene>
    <name evidence="19" type="ORF">DM01DRAFT_1289941</name>
</gene>
<feature type="active site" description="Charge relay system" evidence="13 14">
    <location>
        <position position="194"/>
    </location>
</feature>
<evidence type="ECO:0000256" key="10">
    <source>
        <dbReference type="ARBA" id="ARBA00023136"/>
    </source>
</evidence>
<dbReference type="Gene3D" id="3.40.50.200">
    <property type="entry name" value="Peptidase S8/S53 domain"/>
    <property type="match status" value="1"/>
</dbReference>
<dbReference type="InterPro" id="IPR034182">
    <property type="entry name" value="Kexin/furin"/>
</dbReference>
<comment type="subcellular location">
    <subcellularLocation>
        <location evidence="1">Membrane</location>
    </subcellularLocation>
</comment>
<evidence type="ECO:0000256" key="11">
    <source>
        <dbReference type="ARBA" id="ARBA00023145"/>
    </source>
</evidence>
<keyword evidence="20" id="KW-1185">Reference proteome</keyword>
<evidence type="ECO:0000256" key="5">
    <source>
        <dbReference type="ARBA" id="ARBA00022729"/>
    </source>
</evidence>
<evidence type="ECO:0000256" key="4">
    <source>
        <dbReference type="ARBA" id="ARBA00022692"/>
    </source>
</evidence>
<evidence type="ECO:0000256" key="9">
    <source>
        <dbReference type="ARBA" id="ARBA00022989"/>
    </source>
</evidence>
<feature type="compositionally biased region" description="Acidic residues" evidence="15">
    <location>
        <begin position="785"/>
        <end position="797"/>
    </location>
</feature>
<dbReference type="InterPro" id="IPR036852">
    <property type="entry name" value="Peptidase_S8/S53_dom_sf"/>
</dbReference>
<feature type="signal peptide" evidence="17">
    <location>
        <begin position="1"/>
        <end position="18"/>
    </location>
</feature>
<dbReference type="InterPro" id="IPR008979">
    <property type="entry name" value="Galactose-bd-like_sf"/>
</dbReference>
<evidence type="ECO:0000256" key="6">
    <source>
        <dbReference type="ARBA" id="ARBA00022801"/>
    </source>
</evidence>
<feature type="compositionally biased region" description="Basic and acidic residues" evidence="15">
    <location>
        <begin position="702"/>
        <end position="711"/>
    </location>
</feature>
<evidence type="ECO:0000256" key="12">
    <source>
        <dbReference type="ARBA" id="ARBA00023180"/>
    </source>
</evidence>
<dbReference type="Proteomes" id="UP000242146">
    <property type="component" value="Unassembled WGS sequence"/>
</dbReference>
<dbReference type="PRINTS" id="PR00723">
    <property type="entry name" value="SUBTILISIN"/>
</dbReference>
<feature type="active site" description="Charge relay system" evidence="13 14">
    <location>
        <position position="404"/>
    </location>
</feature>
<feature type="chain" id="PRO_5012913974" description="P/Homo B domain-containing protein" evidence="17">
    <location>
        <begin position="19"/>
        <end position="810"/>
    </location>
</feature>
<sequence length="810" mass="88605">MHCLLLFAFVLFCVAIEALVVKRDPSRIYYTLHFPQPNDVTHLDARHIAQEIGIRYEGPVGELSTYHLVSVPKHQADKRADQDDIIHAFEQMKHSQTTLAKRHLDTDLTPWHRVHRIDRQVLRQRTRRAVLPRAPIMTGELLFEDAQKTLDIQDPGFGQQWHLINQVNLGHDINVTGVWKQGINGEGTTVAILDDGLDYESKDLMDNFFAEGSYDFNDHADLPTPKLWNDYHGTRCAGQIAAVKNDVCGIGIAYKSKVSGVRILSGEITDVDEAAALNYKYQENDIFSCSWGPPDDGKTMEAPTGILADAFINGIQNGRGGKGSVYVFATGNGGELGDNCNFDGYTNSIYTITVGALDHLDQHPGYAERCSAQLVVTYSSGGGKSIYTTNHGNEQCTDIHGGTSAAAPNAAGILALVLSVRPDLTWRDVQHLCVLTAIPVDEQDEDWATLPSGRKYNHKYGYGKLDAYAIVEAAKAFKNVNRQTYLELPVSMEKTAIPDTTGENHKKPLQSTILVTQEMLQAAGLSRLEHITATINIEHQRRGDIQILLKSPQDVTSELAAVRPGDGSPDGIVNWKFMSVKHWDEEPVGNWSLLVFDELNKETTGQMLNWTLTLFGELEPDFQGEPVHLPDVQHETSNNQTHAVTSASSFPSPTPTDSRHGSRPTRVKPNPASDTSSSASSSSSSSSSSSTPDTSTSTPVDTVHEDEKAPSAEDAAVTPNAAPSTQSSSVSGFIYGIVGTASIMGLATIVYLQKRNTWRASPAATPANGMTAAEYEFDELKHEDDSEEEQLDDDDEHSDGRPLLSNQSAS</sequence>
<organism evidence="19 20">
    <name type="scientific">Hesseltinella vesiculosa</name>
    <dbReference type="NCBI Taxonomy" id="101127"/>
    <lineage>
        <taxon>Eukaryota</taxon>
        <taxon>Fungi</taxon>
        <taxon>Fungi incertae sedis</taxon>
        <taxon>Mucoromycota</taxon>
        <taxon>Mucoromycotina</taxon>
        <taxon>Mucoromycetes</taxon>
        <taxon>Mucorales</taxon>
        <taxon>Cunninghamellaceae</taxon>
        <taxon>Hesseltinella</taxon>
    </lineage>
</organism>
<evidence type="ECO:0000256" key="13">
    <source>
        <dbReference type="PIRSR" id="PIRSR615500-1"/>
    </source>
</evidence>
<evidence type="ECO:0000256" key="2">
    <source>
        <dbReference type="ARBA" id="ARBA00005325"/>
    </source>
</evidence>
<feature type="compositionally biased region" description="Low complexity" evidence="15">
    <location>
        <begin position="671"/>
        <end position="698"/>
    </location>
</feature>
<dbReference type="InterPro" id="IPR022398">
    <property type="entry name" value="Peptidase_S8_His-AS"/>
</dbReference>
<feature type="domain" description="P/Homo B" evidence="18">
    <location>
        <begin position="480"/>
        <end position="620"/>
    </location>
</feature>
<evidence type="ECO:0000256" key="8">
    <source>
        <dbReference type="ARBA" id="ARBA00022837"/>
    </source>
</evidence>
<evidence type="ECO:0000256" key="16">
    <source>
        <dbReference type="SAM" id="Phobius"/>
    </source>
</evidence>